<feature type="region of interest" description="Disordered" evidence="1">
    <location>
        <begin position="1"/>
        <end position="30"/>
    </location>
</feature>
<evidence type="ECO:0000256" key="1">
    <source>
        <dbReference type="SAM" id="MobiDB-lite"/>
    </source>
</evidence>
<gene>
    <name evidence="2" type="ORF">MIPYR_40090</name>
</gene>
<sequence length="91" mass="9846">MQRTSVRDATPHRDPRVEGLLDPPAGHRPEGCVQELAARPRRQTFRPLSRPAHAMIGDLEPRGPRAVGHHPAVERSAAPGRVSAAGPSLRV</sequence>
<feature type="region of interest" description="Disordered" evidence="1">
    <location>
        <begin position="48"/>
        <end position="91"/>
    </location>
</feature>
<evidence type="ECO:0000313" key="2">
    <source>
        <dbReference type="EMBL" id="SBS73297.1"/>
    </source>
</evidence>
<dbReference type="AlphaFoldDB" id="A0A1Y5P3R8"/>
<name>A0A1Y5P3R8_9MICO</name>
<protein>
    <submittedName>
        <fullName evidence="2">Uncharacterized protein</fullName>
    </submittedName>
</protein>
<accession>A0A1Y5P3R8</accession>
<proteinExistence type="predicted"/>
<reference evidence="2" key="1">
    <citation type="submission" date="2016-03" db="EMBL/GenBank/DDBJ databases">
        <authorList>
            <person name="Ploux O."/>
        </authorList>
    </citation>
    <scope>NUCLEOTIDE SEQUENCE</scope>
    <source>
        <strain evidence="2">UC1</strain>
    </source>
</reference>
<dbReference type="EMBL" id="FLQR01000008">
    <property type="protein sequence ID" value="SBS73297.1"/>
    <property type="molecule type" value="Genomic_DNA"/>
</dbReference>
<organism evidence="2">
    <name type="scientific">uncultured Microbacterium sp</name>
    <dbReference type="NCBI Taxonomy" id="191216"/>
    <lineage>
        <taxon>Bacteria</taxon>
        <taxon>Bacillati</taxon>
        <taxon>Actinomycetota</taxon>
        <taxon>Actinomycetes</taxon>
        <taxon>Micrococcales</taxon>
        <taxon>Microbacteriaceae</taxon>
        <taxon>Microbacterium</taxon>
        <taxon>environmental samples</taxon>
    </lineage>
</organism>